<proteinExistence type="predicted"/>
<dbReference type="Proteomes" id="UP001439875">
    <property type="component" value="Unassembled WGS sequence"/>
</dbReference>
<evidence type="ECO:0000313" key="1">
    <source>
        <dbReference type="EMBL" id="MEQ2527933.1"/>
    </source>
</evidence>
<sequence length="280" mass="32518">MKDNQNYLEEKLSEFPRHSLSKSTQDHIHQQVMNALDDIEVQQPKGSSMLMKKIRIGIASSVAIVLFGILSLNLIFNSENHSGEQEIKAPEVEQTPTPNEDEQQDYQKQDQKDIETTDEEQVNVEQKATEIYNALRNRDMNLLSSYVHSEKGLLLSLLPYLQDYGVVFEKSEVSSLLEDEKEYTWGIGEANMNLIYTPKDYMDRFLKPDTFLHPDSAFFNSQTQRSDLHKSIEAAFPGSKIVEYYKETEYEDWKSVYFVFEPNEHSIWELVAIISDEWTP</sequence>
<reference evidence="1" key="1">
    <citation type="submission" date="2024-03" db="EMBL/GenBank/DDBJ databases">
        <title>Human intestinal bacterial collection.</title>
        <authorList>
            <person name="Pauvert C."/>
            <person name="Hitch T.C.A."/>
            <person name="Clavel T."/>
        </authorList>
    </citation>
    <scope>NUCLEOTIDE SEQUENCE</scope>
    <source>
        <strain evidence="1">CLA-AA-H227</strain>
    </source>
</reference>
<dbReference type="EMBL" id="JBBMEW010000013">
    <property type="protein sequence ID" value="MEQ2527933.1"/>
    <property type="molecule type" value="Genomic_DNA"/>
</dbReference>
<comment type="caution">
    <text evidence="1">The sequence shown here is derived from an EMBL/GenBank/DDBJ whole genome shotgun (WGS) entry which is preliminary data.</text>
</comment>
<keyword evidence="2" id="KW-1185">Reference proteome</keyword>
<name>A0ACC6SDP0_9BACI</name>
<organism evidence="1 2">
    <name type="scientific">Robertmurraya yapensis</name>
    <name type="common">ex Hitch et al 2024</name>
    <dbReference type="NCBI Taxonomy" id="3133160"/>
    <lineage>
        <taxon>Bacteria</taxon>
        <taxon>Bacillati</taxon>
        <taxon>Bacillota</taxon>
        <taxon>Bacilli</taxon>
        <taxon>Bacillales</taxon>
        <taxon>Bacillaceae</taxon>
        <taxon>Robertmurraya</taxon>
    </lineage>
</organism>
<protein>
    <submittedName>
        <fullName evidence="1">Uncharacterized protein</fullName>
    </submittedName>
</protein>
<gene>
    <name evidence="1" type="ORF">WMO40_14595</name>
</gene>
<evidence type="ECO:0000313" key="2">
    <source>
        <dbReference type="Proteomes" id="UP001439875"/>
    </source>
</evidence>
<accession>A0ACC6SDP0</accession>